<dbReference type="OrthoDB" id="1139121at2"/>
<comment type="caution">
    <text evidence="1">The sequence shown here is derived from an EMBL/GenBank/DDBJ whole genome shotgun (WGS) entry which is preliminary data.</text>
</comment>
<accession>A0A4S3M4S7</accession>
<sequence length="139" mass="16429">MNDLNEQALQDLHEESVAWKSELNFCQDEYSFFEKLLNSYKYVPDNKEDFELQEDLLHSFKGLKDTGLRTYEVLLDHINKLGGIYEKEHTGLGSLYYREHESVKDQILAFKDEFRDFKRKLFTLADRILESKKPNGPTS</sequence>
<keyword evidence="2" id="KW-1185">Reference proteome</keyword>
<reference evidence="1 2" key="1">
    <citation type="submission" date="2019-04" db="EMBL/GenBank/DDBJ databases">
        <title>Draft genome sequence of Robertkochia marina CC-AMO-30D.</title>
        <authorList>
            <person name="Hameed A."/>
            <person name="Lin S.-Y."/>
            <person name="Shahina M."/>
            <person name="Lai W.-A."/>
            <person name="Young C.-C."/>
        </authorList>
    </citation>
    <scope>NUCLEOTIDE SEQUENCE [LARGE SCALE GENOMIC DNA]</scope>
    <source>
        <strain evidence="1 2">CC-AMO-30D</strain>
    </source>
</reference>
<evidence type="ECO:0000313" key="2">
    <source>
        <dbReference type="Proteomes" id="UP000305939"/>
    </source>
</evidence>
<gene>
    <name evidence="1" type="ORF">E7Z59_05880</name>
</gene>
<dbReference type="RefSeq" id="WP_136335346.1">
    <property type="nucleotide sequence ID" value="NZ_QXMP01000002.1"/>
</dbReference>
<name>A0A4S3M4S7_9FLAO</name>
<dbReference type="AlphaFoldDB" id="A0A4S3M4S7"/>
<organism evidence="1 2">
    <name type="scientific">Robertkochia marina</name>
    <dbReference type="NCBI Taxonomy" id="1227945"/>
    <lineage>
        <taxon>Bacteria</taxon>
        <taxon>Pseudomonadati</taxon>
        <taxon>Bacteroidota</taxon>
        <taxon>Flavobacteriia</taxon>
        <taxon>Flavobacteriales</taxon>
        <taxon>Flavobacteriaceae</taxon>
        <taxon>Robertkochia</taxon>
    </lineage>
</organism>
<dbReference type="Proteomes" id="UP000305939">
    <property type="component" value="Unassembled WGS sequence"/>
</dbReference>
<protein>
    <submittedName>
        <fullName evidence="1">Uncharacterized protein</fullName>
    </submittedName>
</protein>
<dbReference type="EMBL" id="SSMC01000001">
    <property type="protein sequence ID" value="THD69855.1"/>
    <property type="molecule type" value="Genomic_DNA"/>
</dbReference>
<evidence type="ECO:0000313" key="1">
    <source>
        <dbReference type="EMBL" id="THD69855.1"/>
    </source>
</evidence>
<proteinExistence type="predicted"/>